<dbReference type="OrthoDB" id="9814703at2"/>
<keyword evidence="1" id="KW-0805">Transcription regulation</keyword>
<organism evidence="6 7">
    <name type="scientific">Brevibacillus borstelensis AK1</name>
    <dbReference type="NCBI Taxonomy" id="1300222"/>
    <lineage>
        <taxon>Bacteria</taxon>
        <taxon>Bacillati</taxon>
        <taxon>Bacillota</taxon>
        <taxon>Bacilli</taxon>
        <taxon>Bacillales</taxon>
        <taxon>Paenibacillaceae</taxon>
        <taxon>Brevibacillus</taxon>
    </lineage>
</organism>
<evidence type="ECO:0000256" key="3">
    <source>
        <dbReference type="ARBA" id="ARBA00023163"/>
    </source>
</evidence>
<feature type="DNA-binding region" description="H-T-H motif" evidence="4">
    <location>
        <begin position="31"/>
        <end position="50"/>
    </location>
</feature>
<dbReference type="PANTHER" id="PTHR47506:SF6">
    <property type="entry name" value="HTH-TYPE TRANSCRIPTIONAL REPRESSOR NEMR"/>
    <property type="match status" value="1"/>
</dbReference>
<evidence type="ECO:0000313" key="6">
    <source>
        <dbReference type="EMBL" id="EMT50832.1"/>
    </source>
</evidence>
<protein>
    <submittedName>
        <fullName evidence="6">TetR family transcriptional regulator</fullName>
    </submittedName>
</protein>
<name>M8DBU7_9BACL</name>
<sequence>MISRANDSPSFRLLLETTAACIREKGCKKTTLQEIMNRSGLSKGAIYHYVRSKDELFGLILKNKLESLSDSFYQTAYAKKDLHHPMEVIAASVRPFANPDDVTTPILLYLLSQQDQASVRSILEDVYRHSEENSIKWIELGKEAGVIPEHIDARKAVRRFITYSYGLRVRSVISPDEMEEAIADYYELMKRELTKPNT</sequence>
<accession>M8DBU7</accession>
<dbReference type="GO" id="GO:0003677">
    <property type="term" value="F:DNA binding"/>
    <property type="evidence" value="ECO:0007669"/>
    <property type="project" value="UniProtKB-UniRule"/>
</dbReference>
<proteinExistence type="predicted"/>
<dbReference type="AlphaFoldDB" id="M8DBU7"/>
<evidence type="ECO:0000256" key="2">
    <source>
        <dbReference type="ARBA" id="ARBA00023125"/>
    </source>
</evidence>
<dbReference type="InterPro" id="IPR009057">
    <property type="entry name" value="Homeodomain-like_sf"/>
</dbReference>
<keyword evidence="7" id="KW-1185">Reference proteome</keyword>
<evidence type="ECO:0000259" key="5">
    <source>
        <dbReference type="PROSITE" id="PS50977"/>
    </source>
</evidence>
<dbReference type="PROSITE" id="PS50977">
    <property type="entry name" value="HTH_TETR_2"/>
    <property type="match status" value="1"/>
</dbReference>
<dbReference type="STRING" id="1300222.I532_21006"/>
<dbReference type="SUPFAM" id="SSF48498">
    <property type="entry name" value="Tetracyclin repressor-like, C-terminal domain"/>
    <property type="match status" value="1"/>
</dbReference>
<dbReference type="SUPFAM" id="SSF46689">
    <property type="entry name" value="Homeodomain-like"/>
    <property type="match status" value="1"/>
</dbReference>
<gene>
    <name evidence="6" type="ORF">I532_21006</name>
</gene>
<keyword evidence="2 4" id="KW-0238">DNA-binding</keyword>
<dbReference type="InterPro" id="IPR036271">
    <property type="entry name" value="Tet_transcr_reg_TetR-rel_C_sf"/>
</dbReference>
<dbReference type="Gene3D" id="1.10.357.10">
    <property type="entry name" value="Tetracycline Repressor, domain 2"/>
    <property type="match status" value="1"/>
</dbReference>
<evidence type="ECO:0000256" key="1">
    <source>
        <dbReference type="ARBA" id="ARBA00023015"/>
    </source>
</evidence>
<dbReference type="PRINTS" id="PR00455">
    <property type="entry name" value="HTHTETR"/>
</dbReference>
<dbReference type="PANTHER" id="PTHR47506">
    <property type="entry name" value="TRANSCRIPTIONAL REGULATORY PROTEIN"/>
    <property type="match status" value="1"/>
</dbReference>
<feature type="domain" description="HTH tetR-type" evidence="5">
    <location>
        <begin position="8"/>
        <end position="68"/>
    </location>
</feature>
<keyword evidence="3" id="KW-0804">Transcription</keyword>
<dbReference type="Pfam" id="PF00440">
    <property type="entry name" value="TetR_N"/>
    <property type="match status" value="1"/>
</dbReference>
<dbReference type="InterPro" id="IPR001647">
    <property type="entry name" value="HTH_TetR"/>
</dbReference>
<evidence type="ECO:0000313" key="7">
    <source>
        <dbReference type="Proteomes" id="UP000012081"/>
    </source>
</evidence>
<comment type="caution">
    <text evidence="6">The sequence shown here is derived from an EMBL/GenBank/DDBJ whole genome shotgun (WGS) entry which is preliminary data.</text>
</comment>
<dbReference type="Proteomes" id="UP000012081">
    <property type="component" value="Unassembled WGS sequence"/>
</dbReference>
<dbReference type="EMBL" id="APBN01000012">
    <property type="protein sequence ID" value="EMT50832.1"/>
    <property type="molecule type" value="Genomic_DNA"/>
</dbReference>
<reference evidence="6 7" key="1">
    <citation type="submission" date="2013-03" db="EMBL/GenBank/DDBJ databases">
        <title>Assembly of a new bacterial strain Brevibacillus borstelensis AK1.</title>
        <authorList>
            <person name="Rajan I."/>
            <person name="PoliReddy D."/>
            <person name="Sugumar T."/>
            <person name="Rathinam K."/>
            <person name="Alqarawi S."/>
            <person name="Khalil A.B."/>
            <person name="Sivakumar N."/>
        </authorList>
    </citation>
    <scope>NUCLEOTIDE SEQUENCE [LARGE SCALE GENOMIC DNA]</scope>
    <source>
        <strain evidence="6 7">AK1</strain>
    </source>
</reference>
<dbReference type="RefSeq" id="WP_003390833.1">
    <property type="nucleotide sequence ID" value="NZ_APBN01000012.1"/>
</dbReference>
<evidence type="ECO:0000256" key="4">
    <source>
        <dbReference type="PROSITE-ProRule" id="PRU00335"/>
    </source>
</evidence>
<dbReference type="PATRIC" id="fig|1300222.3.peg.4421"/>